<dbReference type="PANTHER" id="PTHR31435">
    <property type="entry name" value="PROTEIN NATD1"/>
    <property type="match status" value="1"/>
</dbReference>
<dbReference type="STRING" id="375175.AYR53_06535"/>
<dbReference type="InterPro" id="IPR031165">
    <property type="entry name" value="GNAT_YJDJ"/>
</dbReference>
<dbReference type="Proteomes" id="UP000078582">
    <property type="component" value="Chromosome"/>
</dbReference>
<dbReference type="Gene3D" id="3.40.630.30">
    <property type="match status" value="1"/>
</dbReference>
<proteinExistence type="predicted"/>
<evidence type="ECO:0000313" key="1">
    <source>
        <dbReference type="EMBL" id="ANK62454.1"/>
    </source>
</evidence>
<dbReference type="GeneID" id="42981907"/>
<dbReference type="CDD" id="cd04301">
    <property type="entry name" value="NAT_SF"/>
    <property type="match status" value="1"/>
</dbReference>
<keyword evidence="1" id="KW-0808">Transferase</keyword>
<dbReference type="PROSITE" id="PS51186">
    <property type="entry name" value="GNAT"/>
    <property type="match status" value="1"/>
</dbReference>
<accession>A0A192H0X4</accession>
<dbReference type="InterPro" id="IPR000182">
    <property type="entry name" value="GNAT_dom"/>
</dbReference>
<dbReference type="GO" id="GO:0016747">
    <property type="term" value="F:acyltransferase activity, transferring groups other than amino-acyl groups"/>
    <property type="evidence" value="ECO:0007669"/>
    <property type="project" value="InterPro"/>
</dbReference>
<dbReference type="PROSITE" id="PS51729">
    <property type="entry name" value="GNAT_YJDJ"/>
    <property type="match status" value="1"/>
</dbReference>
<dbReference type="EMBL" id="CP014873">
    <property type="protein sequence ID" value="ANK62454.1"/>
    <property type="molecule type" value="Genomic_DNA"/>
</dbReference>
<dbReference type="PANTHER" id="PTHR31435:SF10">
    <property type="entry name" value="BSR4717 PROTEIN"/>
    <property type="match status" value="1"/>
</dbReference>
<dbReference type="SUPFAM" id="SSF55729">
    <property type="entry name" value="Acyl-CoA N-acyltransferases (Nat)"/>
    <property type="match status" value="1"/>
</dbReference>
<dbReference type="RefSeq" id="WP_068222997.1">
    <property type="nucleotide sequence ID" value="NZ_CP014623.1"/>
</dbReference>
<dbReference type="InterPro" id="IPR016181">
    <property type="entry name" value="Acyl_CoA_acyltransferase"/>
</dbReference>
<name>A0A192H0X4_9LACO</name>
<dbReference type="InterPro" id="IPR045057">
    <property type="entry name" value="Gcn5-rel_NAT"/>
</dbReference>
<organism evidence="1 2">
    <name type="scientific">Loigolactobacillus backii</name>
    <dbReference type="NCBI Taxonomy" id="375175"/>
    <lineage>
        <taxon>Bacteria</taxon>
        <taxon>Bacillati</taxon>
        <taxon>Bacillota</taxon>
        <taxon>Bacilli</taxon>
        <taxon>Lactobacillales</taxon>
        <taxon>Lactobacillaceae</taxon>
        <taxon>Loigolactobacillus</taxon>
    </lineage>
</organism>
<protein>
    <submittedName>
        <fullName evidence="1">Acetyltransferase</fullName>
    </submittedName>
</protein>
<sequence length="92" mass="10453">MGFQYEPGRYFKNDAAGRLIAEITFQELHDGTVYAIDHTFVRDDHRGEGIASQLVKAVIQRAQASNVKIMPICSYAKSFFQRKPEYQGLLAK</sequence>
<dbReference type="Pfam" id="PF14542">
    <property type="entry name" value="Acetyltransf_CG"/>
    <property type="match status" value="1"/>
</dbReference>
<keyword evidence="2" id="KW-1185">Reference proteome</keyword>
<dbReference type="OrthoDB" id="9793389at2"/>
<gene>
    <name evidence="1" type="ORF">AYR53_06535</name>
</gene>
<dbReference type="KEGG" id="lbt:AYR52_01615"/>
<dbReference type="AlphaFoldDB" id="A0A192H0X4"/>
<evidence type="ECO:0000313" key="2">
    <source>
        <dbReference type="Proteomes" id="UP000078582"/>
    </source>
</evidence>
<reference evidence="1 2" key="1">
    <citation type="submission" date="2016-03" db="EMBL/GenBank/DDBJ databases">
        <title>Pediococcus and Lactobacillus from brewery environment - whole genome sequencing and assembly.</title>
        <authorList>
            <person name="Behr J."/>
            <person name="Geissler A.J."/>
            <person name="Vogel R.F."/>
        </authorList>
    </citation>
    <scope>NUCLEOTIDE SEQUENCE [LARGE SCALE GENOMIC DNA]</scope>
    <source>
        <strain evidence="1 2">TMW 1.1989</strain>
    </source>
</reference>